<feature type="repeat" description="ANK" evidence="3">
    <location>
        <begin position="169"/>
        <end position="201"/>
    </location>
</feature>
<feature type="repeat" description="ANK" evidence="3">
    <location>
        <begin position="302"/>
        <end position="334"/>
    </location>
</feature>
<dbReference type="PROSITE" id="PS50088">
    <property type="entry name" value="ANK_REPEAT"/>
    <property type="match status" value="3"/>
</dbReference>
<accession>S7ZUM7</accession>
<organism evidence="5 6">
    <name type="scientific">Penicillium oxalicum (strain 114-2 / CGMCC 5302)</name>
    <name type="common">Penicillium decumbens</name>
    <dbReference type="NCBI Taxonomy" id="933388"/>
    <lineage>
        <taxon>Eukaryota</taxon>
        <taxon>Fungi</taxon>
        <taxon>Dikarya</taxon>
        <taxon>Ascomycota</taxon>
        <taxon>Pezizomycotina</taxon>
        <taxon>Eurotiomycetes</taxon>
        <taxon>Eurotiomycetidae</taxon>
        <taxon>Eurotiales</taxon>
        <taxon>Aspergillaceae</taxon>
        <taxon>Penicillium</taxon>
    </lineage>
</organism>
<dbReference type="AlphaFoldDB" id="S7ZUM7"/>
<dbReference type="InterPro" id="IPR036770">
    <property type="entry name" value="Ankyrin_rpt-contain_sf"/>
</dbReference>
<keyword evidence="2 3" id="KW-0040">ANK repeat</keyword>
<feature type="domain" description="F-box" evidence="4">
    <location>
        <begin position="11"/>
        <end position="59"/>
    </location>
</feature>
<evidence type="ECO:0000256" key="2">
    <source>
        <dbReference type="ARBA" id="ARBA00023043"/>
    </source>
</evidence>
<evidence type="ECO:0000256" key="3">
    <source>
        <dbReference type="PROSITE-ProRule" id="PRU00023"/>
    </source>
</evidence>
<dbReference type="PROSITE" id="PS50181">
    <property type="entry name" value="FBOX"/>
    <property type="match status" value="1"/>
</dbReference>
<dbReference type="Proteomes" id="UP000019376">
    <property type="component" value="Unassembled WGS sequence"/>
</dbReference>
<dbReference type="EMBL" id="KB644415">
    <property type="protein sequence ID" value="EPS34410.1"/>
    <property type="molecule type" value="Genomic_DNA"/>
</dbReference>
<keyword evidence="6" id="KW-1185">Reference proteome</keyword>
<evidence type="ECO:0000313" key="6">
    <source>
        <dbReference type="Proteomes" id="UP000019376"/>
    </source>
</evidence>
<dbReference type="SMART" id="SM00248">
    <property type="entry name" value="ANK"/>
    <property type="match status" value="7"/>
</dbReference>
<gene>
    <name evidence="5" type="ORF">PDE_09374</name>
</gene>
<dbReference type="InterPro" id="IPR036047">
    <property type="entry name" value="F-box-like_dom_sf"/>
</dbReference>
<proteinExistence type="predicted"/>
<dbReference type="HOGENOM" id="CLU_659061_0_0_1"/>
<feature type="repeat" description="ANK" evidence="3">
    <location>
        <begin position="135"/>
        <end position="167"/>
    </location>
</feature>
<evidence type="ECO:0000256" key="1">
    <source>
        <dbReference type="ARBA" id="ARBA00022737"/>
    </source>
</evidence>
<dbReference type="InterPro" id="IPR001810">
    <property type="entry name" value="F-box_dom"/>
</dbReference>
<dbReference type="InterPro" id="IPR002110">
    <property type="entry name" value="Ankyrin_rpt"/>
</dbReference>
<dbReference type="PANTHER" id="PTHR24198">
    <property type="entry name" value="ANKYRIN REPEAT AND PROTEIN KINASE DOMAIN-CONTAINING PROTEIN"/>
    <property type="match status" value="1"/>
</dbReference>
<dbReference type="OrthoDB" id="539213at2759"/>
<dbReference type="SUPFAM" id="SSF48403">
    <property type="entry name" value="Ankyrin repeat"/>
    <property type="match status" value="1"/>
</dbReference>
<dbReference type="Gene3D" id="1.25.40.20">
    <property type="entry name" value="Ankyrin repeat-containing domain"/>
    <property type="match status" value="2"/>
</dbReference>
<name>S7ZUM7_PENO1</name>
<dbReference type="Gene3D" id="1.20.1280.50">
    <property type="match status" value="1"/>
</dbReference>
<reference evidence="5 6" key="1">
    <citation type="journal article" date="2013" name="PLoS ONE">
        <title>Genomic and secretomic analyses reveal unique features of the lignocellulolytic enzyme system of Penicillium decumbens.</title>
        <authorList>
            <person name="Liu G."/>
            <person name="Zhang L."/>
            <person name="Wei X."/>
            <person name="Zou G."/>
            <person name="Qin Y."/>
            <person name="Ma L."/>
            <person name="Li J."/>
            <person name="Zheng H."/>
            <person name="Wang S."/>
            <person name="Wang C."/>
            <person name="Xun L."/>
            <person name="Zhao G.-P."/>
            <person name="Zhou Z."/>
            <person name="Qu Y."/>
        </authorList>
    </citation>
    <scope>NUCLEOTIDE SEQUENCE [LARGE SCALE GENOMIC DNA]</scope>
    <source>
        <strain evidence="6">114-2 / CGMCC 5302</strain>
    </source>
</reference>
<dbReference type="Pfam" id="PF12937">
    <property type="entry name" value="F-box-like"/>
    <property type="match status" value="1"/>
</dbReference>
<dbReference type="SMART" id="SM00256">
    <property type="entry name" value="FBOX"/>
    <property type="match status" value="1"/>
</dbReference>
<protein>
    <recommendedName>
        <fullName evidence="4">F-box domain-containing protein</fullName>
    </recommendedName>
</protein>
<evidence type="ECO:0000313" key="5">
    <source>
        <dbReference type="EMBL" id="EPS34410.1"/>
    </source>
</evidence>
<dbReference type="SUPFAM" id="SSF81383">
    <property type="entry name" value="F-box domain"/>
    <property type="match status" value="1"/>
</dbReference>
<sequence>MNPPDQSIHTSITLGDLPPELISQIATHLDPRSTLRLARTCKSLPSLLTQQISHQAQTLALAPLHLYEENFLFDEGHRAGIDEPMFSLHATWGVPAGDFGATDSDILGKAVEKGELDIVRGLLKYDIDPNAYVVSGERMLSLAIQSRCVRMVKLLLEFGADASRCDLITGTSPLIHAARGQKDEIVQLLIRASARLDADGVMPMLASRCSVETVQMAMEHGGDVACISSRGQTVLHSVVGREDAGLFDWVLEQLPPHVLNARNELDRTALHVAVEKGVKSGSPFAMLLACHPEMDVDVQDMWGYTALHLAIQTGRLDVVQCLVKRGANLNLLTIHGENCFHVAAISRSVPFTRLLLEHCAVSTRVPSIVPAGVGEGLGLQDVAMNTLFQDAVKWEYHRPLRRSSGPSTAGTSVTRTN</sequence>
<dbReference type="Pfam" id="PF12796">
    <property type="entry name" value="Ank_2"/>
    <property type="match status" value="2"/>
</dbReference>
<keyword evidence="1" id="KW-0677">Repeat</keyword>
<dbReference type="STRING" id="933388.S7ZUM7"/>
<dbReference type="eggNOG" id="KOG4177">
    <property type="taxonomic scope" value="Eukaryota"/>
</dbReference>
<dbReference type="PhylomeDB" id="S7ZUM7"/>
<dbReference type="PROSITE" id="PS50297">
    <property type="entry name" value="ANK_REP_REGION"/>
    <property type="match status" value="1"/>
</dbReference>
<evidence type="ECO:0000259" key="4">
    <source>
        <dbReference type="PROSITE" id="PS50181"/>
    </source>
</evidence>
<dbReference type="PANTHER" id="PTHR24198:SF165">
    <property type="entry name" value="ANKYRIN REPEAT-CONTAINING PROTEIN-RELATED"/>
    <property type="match status" value="1"/>
</dbReference>
<dbReference type="CDD" id="cd09917">
    <property type="entry name" value="F-box_SF"/>
    <property type="match status" value="1"/>
</dbReference>